<dbReference type="GO" id="GO:0004497">
    <property type="term" value="F:monooxygenase activity"/>
    <property type="evidence" value="ECO:0007669"/>
    <property type="project" value="UniProtKB-KW"/>
</dbReference>
<sequence length="355" mass="38534">MADYAKMEIGISTFLEATPDPSTGKTISHAERLRNAVEEIVMADQSGLDVYGIGEHHRSDYAGTAPAVVLAAAAGLTKRIRLTSAVTVLSSDDPVRVYQSFSTLDGISNGRAEIMAGRGSFIESFPLFGYSLDDYDELFEENLELLLAIRASEKVTWRGGHRPAIDNRGVYPRSVQDPLPVWIASGGNPESAVRAGTLGLPIAFAIIGGMPERFAPLVDLYKQAAARAGHDPATLQIATHSHGFVGETTEQAADLFFPPTQAQMNVIGRERGWPPYSRDAFDAARSLRGALYVGDPEYVAEKIVLLRKNLGINRFFLHVNVGTMPHLEVLRAIELLGTKVAPIVHKELARIESGQ</sequence>
<comment type="caution">
    <text evidence="4">The sequence shown here is derived from an EMBL/GenBank/DDBJ whole genome shotgun (WGS) entry which is preliminary data.</text>
</comment>
<evidence type="ECO:0000313" key="4">
    <source>
        <dbReference type="EMBL" id="RED56026.1"/>
    </source>
</evidence>
<dbReference type="Gene3D" id="3.20.20.30">
    <property type="entry name" value="Luciferase-like domain"/>
    <property type="match status" value="1"/>
</dbReference>
<dbReference type="GO" id="GO:0005829">
    <property type="term" value="C:cytosol"/>
    <property type="evidence" value="ECO:0007669"/>
    <property type="project" value="TreeGrafter"/>
</dbReference>
<evidence type="ECO:0000259" key="3">
    <source>
        <dbReference type="Pfam" id="PF00296"/>
    </source>
</evidence>
<dbReference type="SUPFAM" id="SSF51679">
    <property type="entry name" value="Bacterial luciferase-like"/>
    <property type="match status" value="1"/>
</dbReference>
<keyword evidence="5" id="KW-1185">Reference proteome</keyword>
<proteinExistence type="predicted"/>
<evidence type="ECO:0000256" key="1">
    <source>
        <dbReference type="ARBA" id="ARBA00023002"/>
    </source>
</evidence>
<dbReference type="GO" id="GO:0016705">
    <property type="term" value="F:oxidoreductase activity, acting on paired donors, with incorporation or reduction of molecular oxygen"/>
    <property type="evidence" value="ECO:0007669"/>
    <property type="project" value="InterPro"/>
</dbReference>
<gene>
    <name evidence="4" type="ORF">DFP95_11589</name>
</gene>
<dbReference type="PANTHER" id="PTHR30137">
    <property type="entry name" value="LUCIFERASE-LIKE MONOOXYGENASE"/>
    <property type="match status" value="1"/>
</dbReference>
<name>A0A3D9I4E2_9BACL</name>
<dbReference type="AlphaFoldDB" id="A0A3D9I4E2"/>
<keyword evidence="2" id="KW-0503">Monooxygenase</keyword>
<dbReference type="InterPro" id="IPR050766">
    <property type="entry name" value="Bact_Lucif_Oxidored"/>
</dbReference>
<evidence type="ECO:0000256" key="2">
    <source>
        <dbReference type="ARBA" id="ARBA00023033"/>
    </source>
</evidence>
<protein>
    <submittedName>
        <fullName evidence="4">Putative LLM family oxidoreductase</fullName>
    </submittedName>
</protein>
<dbReference type="EMBL" id="QRDY01000015">
    <property type="protein sequence ID" value="RED56026.1"/>
    <property type="molecule type" value="Genomic_DNA"/>
</dbReference>
<accession>A0A3D9I4E2</accession>
<dbReference type="InterPro" id="IPR011251">
    <property type="entry name" value="Luciferase-like_dom"/>
</dbReference>
<organism evidence="4 5">
    <name type="scientific">Cohnella lupini</name>
    <dbReference type="NCBI Taxonomy" id="1294267"/>
    <lineage>
        <taxon>Bacteria</taxon>
        <taxon>Bacillati</taxon>
        <taxon>Bacillota</taxon>
        <taxon>Bacilli</taxon>
        <taxon>Bacillales</taxon>
        <taxon>Paenibacillaceae</taxon>
        <taxon>Cohnella</taxon>
    </lineage>
</organism>
<dbReference type="InterPro" id="IPR022290">
    <property type="entry name" value="LLM_Atu2307-like"/>
</dbReference>
<reference evidence="4 5" key="1">
    <citation type="submission" date="2018-07" db="EMBL/GenBank/DDBJ databases">
        <title>Genomic Encyclopedia of Type Strains, Phase III (KMG-III): the genomes of soil and plant-associated and newly described type strains.</title>
        <authorList>
            <person name="Whitman W."/>
        </authorList>
    </citation>
    <scope>NUCLEOTIDE SEQUENCE [LARGE SCALE GENOMIC DNA]</scope>
    <source>
        <strain evidence="4 5">CECT 8236</strain>
    </source>
</reference>
<dbReference type="Proteomes" id="UP000256869">
    <property type="component" value="Unassembled WGS sequence"/>
</dbReference>
<dbReference type="InterPro" id="IPR036661">
    <property type="entry name" value="Luciferase-like_sf"/>
</dbReference>
<dbReference type="NCBIfam" id="TIGR03858">
    <property type="entry name" value="LLM_2I7G"/>
    <property type="match status" value="1"/>
</dbReference>
<dbReference type="CDD" id="cd00347">
    <property type="entry name" value="Flavin_utilizing_monoxygenases"/>
    <property type="match status" value="1"/>
</dbReference>
<evidence type="ECO:0000313" key="5">
    <source>
        <dbReference type="Proteomes" id="UP000256869"/>
    </source>
</evidence>
<dbReference type="PANTHER" id="PTHR30137:SF8">
    <property type="entry name" value="BLR5498 PROTEIN"/>
    <property type="match status" value="1"/>
</dbReference>
<feature type="domain" description="Luciferase-like" evidence="3">
    <location>
        <begin position="7"/>
        <end position="312"/>
    </location>
</feature>
<dbReference type="Pfam" id="PF00296">
    <property type="entry name" value="Bac_luciferase"/>
    <property type="match status" value="1"/>
</dbReference>
<dbReference type="RefSeq" id="WP_245987800.1">
    <property type="nucleotide sequence ID" value="NZ_QRDY01000015.1"/>
</dbReference>
<keyword evidence="1" id="KW-0560">Oxidoreductase</keyword>